<feature type="domain" description="TEA" evidence="3">
    <location>
        <begin position="40"/>
        <end position="113"/>
    </location>
</feature>
<comment type="similarity">
    <text evidence="1">Belongs to the TEC1 family.</text>
</comment>
<dbReference type="SMART" id="SM00426">
    <property type="entry name" value="TEA"/>
    <property type="match status" value="1"/>
</dbReference>
<accession>A0A0D2P2F0</accession>
<protein>
    <recommendedName>
        <fullName evidence="3">TEA domain-containing protein</fullName>
    </recommendedName>
</protein>
<dbReference type="InterPro" id="IPR038096">
    <property type="entry name" value="TEA/ATTS_sf"/>
</dbReference>
<dbReference type="EMBL" id="KN817533">
    <property type="protein sequence ID" value="KJA25104.1"/>
    <property type="molecule type" value="Genomic_DNA"/>
</dbReference>
<dbReference type="AlphaFoldDB" id="A0A0D2P2F0"/>
<keyword evidence="5" id="KW-1185">Reference proteome</keyword>
<organism evidence="4 5">
    <name type="scientific">Hypholoma sublateritium (strain FD-334 SS-4)</name>
    <dbReference type="NCBI Taxonomy" id="945553"/>
    <lineage>
        <taxon>Eukaryota</taxon>
        <taxon>Fungi</taxon>
        <taxon>Dikarya</taxon>
        <taxon>Basidiomycota</taxon>
        <taxon>Agaricomycotina</taxon>
        <taxon>Agaricomycetes</taxon>
        <taxon>Agaricomycetidae</taxon>
        <taxon>Agaricales</taxon>
        <taxon>Agaricineae</taxon>
        <taxon>Strophariaceae</taxon>
        <taxon>Hypholoma</taxon>
    </lineage>
</organism>
<reference evidence="5" key="1">
    <citation type="submission" date="2014-04" db="EMBL/GenBank/DDBJ databases">
        <title>Evolutionary Origins and Diversification of the Mycorrhizal Mutualists.</title>
        <authorList>
            <consortium name="DOE Joint Genome Institute"/>
            <consortium name="Mycorrhizal Genomics Consortium"/>
            <person name="Kohler A."/>
            <person name="Kuo A."/>
            <person name="Nagy L.G."/>
            <person name="Floudas D."/>
            <person name="Copeland A."/>
            <person name="Barry K.W."/>
            <person name="Cichocki N."/>
            <person name="Veneault-Fourrey C."/>
            <person name="LaButti K."/>
            <person name="Lindquist E.A."/>
            <person name="Lipzen A."/>
            <person name="Lundell T."/>
            <person name="Morin E."/>
            <person name="Murat C."/>
            <person name="Riley R."/>
            <person name="Ohm R."/>
            <person name="Sun H."/>
            <person name="Tunlid A."/>
            <person name="Henrissat B."/>
            <person name="Grigoriev I.V."/>
            <person name="Hibbett D.S."/>
            <person name="Martin F."/>
        </authorList>
    </citation>
    <scope>NUCLEOTIDE SEQUENCE [LARGE SCALE GENOMIC DNA]</scope>
    <source>
        <strain evidence="5">FD-334 SS-4</strain>
    </source>
</reference>
<dbReference type="PROSITE" id="PS51088">
    <property type="entry name" value="TEA_2"/>
    <property type="match status" value="1"/>
</dbReference>
<evidence type="ECO:0000256" key="1">
    <source>
        <dbReference type="ARBA" id="ARBA00008421"/>
    </source>
</evidence>
<proteinExistence type="inferred from homology"/>
<evidence type="ECO:0000256" key="2">
    <source>
        <dbReference type="PROSITE-ProRule" id="PRU00505"/>
    </source>
</evidence>
<dbReference type="Proteomes" id="UP000054270">
    <property type="component" value="Unassembled WGS sequence"/>
</dbReference>
<dbReference type="OrthoDB" id="10006572at2759"/>
<dbReference type="STRING" id="945553.A0A0D2P2F0"/>
<dbReference type="InterPro" id="IPR000818">
    <property type="entry name" value="TEA/ATTS_dom"/>
</dbReference>
<evidence type="ECO:0000313" key="4">
    <source>
        <dbReference type="EMBL" id="KJA25104.1"/>
    </source>
</evidence>
<name>A0A0D2P2F0_HYPSF</name>
<feature type="DNA-binding region" description="TEA" evidence="2">
    <location>
        <begin position="40"/>
        <end position="113"/>
    </location>
</feature>
<dbReference type="Pfam" id="PF01285">
    <property type="entry name" value="TEA"/>
    <property type="match status" value="1"/>
</dbReference>
<evidence type="ECO:0000313" key="5">
    <source>
        <dbReference type="Proteomes" id="UP000054270"/>
    </source>
</evidence>
<dbReference type="OMA" id="ESSYCHE"/>
<sequence length="441" mass="48341">MQTRNIGPSSFLTESNTNILLSPSERTGRKSYKLSNRKGGEKKEAVWPPHLEAALLDGLRKYRPISKSGRPLRRFTKRNVSISRHILATTGKSRTAKQVGSRLQQITESTKDSEIIRLITSRDVTNDIHGSEDSRSIYSQGEFNPSDSQYISNSTIVSTPSSSVTASDTGSPETSMCGEQVSLFAQLVPTEFNGPVSYIGLDADITNTGINLYLSVDPAEGADSGSNSLYNARRLSNIPTSHLFDDIPTLSLSSPHLSPALTHMCVFSVYLDATNAVHSESTTLAPVPAEPSMGATYATPLLPSYWEQLVHRASIERYTVILDILELESGASLEEGCRKFSIAINMKKDAAEEPMLASCTPYYYVPTEYPDLPLANLATASYLPDSLQMSSSFQNGHSLSTWGDNGYHTIQSSFVQYPDLVDSRFETNAESDHPSYSYPSF</sequence>
<gene>
    <name evidence="4" type="ORF">HYPSUDRAFT_76156</name>
</gene>
<dbReference type="Gene3D" id="6.10.20.40">
    <property type="entry name" value="TEA/ATTS domain"/>
    <property type="match status" value="1"/>
</dbReference>
<evidence type="ECO:0000259" key="3">
    <source>
        <dbReference type="PROSITE" id="PS51088"/>
    </source>
</evidence>
<dbReference type="GO" id="GO:0003700">
    <property type="term" value="F:DNA-binding transcription factor activity"/>
    <property type="evidence" value="ECO:0007669"/>
    <property type="project" value="InterPro"/>
</dbReference>